<evidence type="ECO:0000259" key="2">
    <source>
        <dbReference type="Pfam" id="PF05872"/>
    </source>
</evidence>
<comment type="caution">
    <text evidence="3">The sequence shown here is derived from an EMBL/GenBank/DDBJ whole genome shotgun (WGS) entry which is preliminary data.</text>
</comment>
<dbReference type="PANTHER" id="PTHR30121">
    <property type="entry name" value="UNCHARACTERIZED PROTEIN YJGR-RELATED"/>
    <property type="match status" value="1"/>
</dbReference>
<name>A0ABQ6M100_9GAMM</name>
<accession>A0ABQ6M100</accession>
<proteinExistence type="predicted"/>
<dbReference type="Pfam" id="PF05872">
    <property type="entry name" value="HerA_C"/>
    <property type="match status" value="1"/>
</dbReference>
<dbReference type="Gene3D" id="3.40.50.300">
    <property type="entry name" value="P-loop containing nucleotide triphosphate hydrolases"/>
    <property type="match status" value="2"/>
</dbReference>
<feature type="region of interest" description="Disordered" evidence="1">
    <location>
        <begin position="1"/>
        <end position="23"/>
    </location>
</feature>
<dbReference type="CDD" id="cd01127">
    <property type="entry name" value="TrwB_TraG_TraD_VirD4"/>
    <property type="match status" value="1"/>
</dbReference>
<dbReference type="InterPro" id="IPR027417">
    <property type="entry name" value="P-loop_NTPase"/>
</dbReference>
<keyword evidence="4" id="KW-1185">Reference proteome</keyword>
<gene>
    <name evidence="3" type="ORF">MNKW57_23410</name>
</gene>
<sequence>MTPIALGIPSRGSDSGQAAEPASPAAQLLPDMISRHGLVCGATGTGKTVTLRVLVEQMSARDIPVFVTDVKGDLSGLAAAGGDSKKVAERLPLFGLGADHYRALSLHLWGRDGIPLRTTPTEMGPELLAQTLGLNDNQTGLLHLMFKIADELGLLLLDWKDLEALINFADTARRQLADDYGSISSASLGAIKRKFLALERAGVDTLFGEPALDLNDLLKGDAVHLLDASAMDHRAYATLALWLLAELYEQLPEAGGELKLAVFFDEAHLLFDDMPAALLDEVEQVVRLIRSRGVGIFFVTQNPLDIPEPILAQLGNRVQHALRAYTPKEQRTVGAVAKSFRENPELDTAATIGKLGVGEALVSCLDENAVPQPVQRVLIPPPASRLSPLSEAEKRTLKKGPLADKYCTELDRESAYEYLRARREKLLDETSPGRSGQKARKSDSNLVQSLNKAAISFGKQFGRELARGILGALGLRRR</sequence>
<evidence type="ECO:0000256" key="1">
    <source>
        <dbReference type="SAM" id="MobiDB-lite"/>
    </source>
</evidence>
<dbReference type="SUPFAM" id="SSF52540">
    <property type="entry name" value="P-loop containing nucleoside triphosphate hydrolases"/>
    <property type="match status" value="1"/>
</dbReference>
<evidence type="ECO:0000313" key="3">
    <source>
        <dbReference type="EMBL" id="GMG88020.1"/>
    </source>
</evidence>
<evidence type="ECO:0000313" key="4">
    <source>
        <dbReference type="Proteomes" id="UP001224392"/>
    </source>
</evidence>
<dbReference type="RefSeq" id="WP_285764628.1">
    <property type="nucleotide sequence ID" value="NZ_BSYJ01000004.1"/>
</dbReference>
<organism evidence="3 4">
    <name type="scientific">Biformimicrobium ophioploci</name>
    <dbReference type="NCBI Taxonomy" id="3036711"/>
    <lineage>
        <taxon>Bacteria</taxon>
        <taxon>Pseudomonadati</taxon>
        <taxon>Pseudomonadota</taxon>
        <taxon>Gammaproteobacteria</taxon>
        <taxon>Cellvibrionales</taxon>
        <taxon>Microbulbiferaceae</taxon>
        <taxon>Biformimicrobium</taxon>
    </lineage>
</organism>
<reference evidence="3 4" key="1">
    <citation type="submission" date="2023-04" db="EMBL/GenBank/DDBJ databases">
        <title>Marinobulbifer ophiurae gen. nov., sp. Nov., isolate from tissue of brittle star Ophioplocus japonicus.</title>
        <authorList>
            <person name="Kawano K."/>
            <person name="Sawayama S."/>
            <person name="Nakagawa S."/>
        </authorList>
    </citation>
    <scope>NUCLEOTIDE SEQUENCE [LARGE SCALE GENOMIC DNA]</scope>
    <source>
        <strain evidence="3 4">NKW57</strain>
    </source>
</reference>
<dbReference type="Proteomes" id="UP001224392">
    <property type="component" value="Unassembled WGS sequence"/>
</dbReference>
<dbReference type="InterPro" id="IPR033186">
    <property type="entry name" value="HerA_C"/>
</dbReference>
<protein>
    <submittedName>
        <fullName evidence="3">DUF853 family protein</fullName>
    </submittedName>
</protein>
<dbReference type="PANTHER" id="PTHR30121:SF6">
    <property type="entry name" value="SLR6007 PROTEIN"/>
    <property type="match status" value="1"/>
</dbReference>
<dbReference type="EMBL" id="BSYJ01000004">
    <property type="protein sequence ID" value="GMG88020.1"/>
    <property type="molecule type" value="Genomic_DNA"/>
</dbReference>
<dbReference type="InterPro" id="IPR051162">
    <property type="entry name" value="T4SS_component"/>
</dbReference>
<feature type="domain" description="Helicase HerA-like C-terminal" evidence="2">
    <location>
        <begin position="26"/>
        <end position="431"/>
    </location>
</feature>